<evidence type="ECO:0000313" key="8">
    <source>
        <dbReference type="Proteomes" id="UP000652074"/>
    </source>
</evidence>
<dbReference type="CDD" id="cd00009">
    <property type="entry name" value="AAA"/>
    <property type="match status" value="1"/>
</dbReference>
<evidence type="ECO:0000256" key="2">
    <source>
        <dbReference type="ARBA" id="ARBA00022840"/>
    </source>
</evidence>
<dbReference type="Gene3D" id="1.10.10.60">
    <property type="entry name" value="Homeodomain-like"/>
    <property type="match status" value="1"/>
</dbReference>
<dbReference type="SUPFAM" id="SSF46689">
    <property type="entry name" value="Homeodomain-like"/>
    <property type="match status" value="1"/>
</dbReference>
<proteinExistence type="predicted"/>
<dbReference type="SUPFAM" id="SSF52540">
    <property type="entry name" value="P-loop containing nucleoside triphosphate hydrolases"/>
    <property type="match status" value="1"/>
</dbReference>
<evidence type="ECO:0000256" key="4">
    <source>
        <dbReference type="ARBA" id="ARBA00023125"/>
    </source>
</evidence>
<name>A0ABX1MIJ6_9RHOO</name>
<dbReference type="Pfam" id="PF00158">
    <property type="entry name" value="Sigma54_activat"/>
    <property type="match status" value="1"/>
</dbReference>
<keyword evidence="1" id="KW-0547">Nucleotide-binding</keyword>
<dbReference type="Pfam" id="PF25601">
    <property type="entry name" value="AAA_lid_14"/>
    <property type="match status" value="1"/>
</dbReference>
<dbReference type="Proteomes" id="UP000652074">
    <property type="component" value="Unassembled WGS sequence"/>
</dbReference>
<evidence type="ECO:0000259" key="6">
    <source>
        <dbReference type="PROSITE" id="PS50045"/>
    </source>
</evidence>
<dbReference type="PROSITE" id="PS00676">
    <property type="entry name" value="SIGMA54_INTERACT_2"/>
    <property type="match status" value="1"/>
</dbReference>
<dbReference type="Gene3D" id="1.10.8.60">
    <property type="match status" value="1"/>
</dbReference>
<dbReference type="InterPro" id="IPR029016">
    <property type="entry name" value="GAF-like_dom_sf"/>
</dbReference>
<evidence type="ECO:0000256" key="1">
    <source>
        <dbReference type="ARBA" id="ARBA00022741"/>
    </source>
</evidence>
<sequence length="664" mass="73171">MEMNQFGSRQALLDSLAGGKSIPLGMAIPTRQRIARSQQRSEQEYCLDPAGVAQERVLTAGSLAELKEREERFLRIATPGLSWLHQQIGGLGYCTLLTDRTGATIDRRAAPRYEREFETHGLRVGACWSEQDQGTCGIGTALVDCAPLLVHETEHFLVRNHGISCSAVPLFGPCEEILGVLNTTAISANTNRSCQAVAYNLSLLTASRIEQAIFFEENASNWVIRLSVHPENWTPDDSILLAFDEEGRVLCMSRQLKHQLPTPYGDLRIEGLLDVTAERLLNFAHTNPGVPITIPCVLGVSSVHAQIRAPRKAVRVSQSKGTHTPAEVPSSNGTVAPDFGGLAVADQKLLESISRIKLLANNRIPILLLGETGAGKERFARAIHDYSVRRDKPFIAINCAAIPDALIESELFGYKEGAFTGARVKGNAGKIAQANGGTLFLDEIGDMPLALQTRLLRVLAEGEIVALGASAPERVDVSVICATHRDLPAMVRDKLFREDLFYRLNAATFRIPALRERSDVPEVIRTVFAEEATSANRRLALSPDTELRLLRYRWPGNVRELRNVLRYAIAVCTTNLVEPRHLPEAFGQALSADPPARRRPFHHAESEDCKDAERTAMINALTQCGWKATAACRRLGMSRSTFYRKLKEHCIVPSTPRVHGDHKD</sequence>
<keyword evidence="8" id="KW-1185">Reference proteome</keyword>
<dbReference type="RefSeq" id="WP_169205211.1">
    <property type="nucleotide sequence ID" value="NZ_CP059560.1"/>
</dbReference>
<dbReference type="InterPro" id="IPR025662">
    <property type="entry name" value="Sigma_54_int_dom_ATP-bd_1"/>
</dbReference>
<dbReference type="SMART" id="SM00382">
    <property type="entry name" value="AAA"/>
    <property type="match status" value="1"/>
</dbReference>
<evidence type="ECO:0000256" key="3">
    <source>
        <dbReference type="ARBA" id="ARBA00023015"/>
    </source>
</evidence>
<dbReference type="Gene3D" id="3.40.50.300">
    <property type="entry name" value="P-loop containing nucleotide triphosphate hydrolases"/>
    <property type="match status" value="1"/>
</dbReference>
<dbReference type="Gene3D" id="3.30.450.40">
    <property type="match status" value="1"/>
</dbReference>
<dbReference type="PROSITE" id="PS00688">
    <property type="entry name" value="SIGMA54_INTERACT_3"/>
    <property type="match status" value="1"/>
</dbReference>
<dbReference type="InterPro" id="IPR058031">
    <property type="entry name" value="AAA_lid_NorR"/>
</dbReference>
<dbReference type="PANTHER" id="PTHR32071">
    <property type="entry name" value="TRANSCRIPTIONAL REGULATORY PROTEIN"/>
    <property type="match status" value="1"/>
</dbReference>
<accession>A0ABX1MIJ6</accession>
<evidence type="ECO:0000313" key="7">
    <source>
        <dbReference type="EMBL" id="NMF87773.1"/>
    </source>
</evidence>
<dbReference type="InterPro" id="IPR027417">
    <property type="entry name" value="P-loop_NTPase"/>
</dbReference>
<keyword evidence="2" id="KW-0067">ATP-binding</keyword>
<dbReference type="SUPFAM" id="SSF55781">
    <property type="entry name" value="GAF domain-like"/>
    <property type="match status" value="1"/>
</dbReference>
<organism evidence="7 8">
    <name type="scientific">Aromatoleum petrolei</name>
    <dbReference type="NCBI Taxonomy" id="76116"/>
    <lineage>
        <taxon>Bacteria</taxon>
        <taxon>Pseudomonadati</taxon>
        <taxon>Pseudomonadota</taxon>
        <taxon>Betaproteobacteria</taxon>
        <taxon>Rhodocyclales</taxon>
        <taxon>Rhodocyclaceae</taxon>
        <taxon>Aromatoleum</taxon>
    </lineage>
</organism>
<keyword evidence="3" id="KW-0805">Transcription regulation</keyword>
<dbReference type="PROSITE" id="PS50045">
    <property type="entry name" value="SIGMA54_INTERACT_4"/>
    <property type="match status" value="1"/>
</dbReference>
<dbReference type="InterPro" id="IPR002197">
    <property type="entry name" value="HTH_Fis"/>
</dbReference>
<dbReference type="InterPro" id="IPR025943">
    <property type="entry name" value="Sigma_54_int_dom_ATP-bd_2"/>
</dbReference>
<keyword evidence="5" id="KW-0804">Transcription</keyword>
<gene>
    <name evidence="7" type="ORF">GPA26_04675</name>
</gene>
<dbReference type="InterPro" id="IPR025944">
    <property type="entry name" value="Sigma_54_int_dom_CS"/>
</dbReference>
<dbReference type="PANTHER" id="PTHR32071:SF77">
    <property type="entry name" value="TRANSCRIPTIONAL REGULATORY PROTEIN"/>
    <property type="match status" value="1"/>
</dbReference>
<dbReference type="InterPro" id="IPR002078">
    <property type="entry name" value="Sigma_54_int"/>
</dbReference>
<feature type="domain" description="Sigma-54 factor interaction" evidence="6">
    <location>
        <begin position="342"/>
        <end position="570"/>
    </location>
</feature>
<dbReference type="InterPro" id="IPR003593">
    <property type="entry name" value="AAA+_ATPase"/>
</dbReference>
<dbReference type="EMBL" id="WTVR01000006">
    <property type="protein sequence ID" value="NMF87773.1"/>
    <property type="molecule type" value="Genomic_DNA"/>
</dbReference>
<evidence type="ECO:0000256" key="5">
    <source>
        <dbReference type="ARBA" id="ARBA00023163"/>
    </source>
</evidence>
<keyword evidence="4" id="KW-0238">DNA-binding</keyword>
<dbReference type="Pfam" id="PF02954">
    <property type="entry name" value="HTH_8"/>
    <property type="match status" value="1"/>
</dbReference>
<comment type="caution">
    <text evidence="7">The sequence shown here is derived from an EMBL/GenBank/DDBJ whole genome shotgun (WGS) entry which is preliminary data.</text>
</comment>
<protein>
    <submittedName>
        <fullName evidence="7">GAF domain-containing protein</fullName>
    </submittedName>
</protein>
<dbReference type="PROSITE" id="PS00675">
    <property type="entry name" value="SIGMA54_INTERACT_1"/>
    <property type="match status" value="1"/>
</dbReference>
<reference evidence="7 8" key="1">
    <citation type="submission" date="2019-12" db="EMBL/GenBank/DDBJ databases">
        <title>Comparative genomics gives insights into the taxonomy of the Azoarcus-Aromatoleum group and reveals separate origins of nif in the plant-associated Azoarcus and non-plant-associated Aromatoleum sub-groups.</title>
        <authorList>
            <person name="Lafos M."/>
            <person name="Maluk M."/>
            <person name="Batista M."/>
            <person name="Junghare M."/>
            <person name="Carmona M."/>
            <person name="Faoro H."/>
            <person name="Cruz L.M."/>
            <person name="Battistoni F."/>
            <person name="De Souza E."/>
            <person name="Pedrosa F."/>
            <person name="Chen W.-M."/>
            <person name="Poole P.S."/>
            <person name="Dixon R.A."/>
            <person name="James E.K."/>
        </authorList>
    </citation>
    <scope>NUCLEOTIDE SEQUENCE [LARGE SCALE GENOMIC DNA]</scope>
    <source>
        <strain evidence="7 8">ToN1</strain>
    </source>
</reference>
<dbReference type="InterPro" id="IPR009057">
    <property type="entry name" value="Homeodomain-like_sf"/>
</dbReference>